<sequence length="109" mass="12013">MAFTKVCTLKDIPEDKGLKVEDGETSAAVFKVEGKVFATQDLCSHGLWSLSEIGYLEGDQVVCSLHMGKFCVRSGKVKSLPPHQQLKKFPARVEGEDVYVAFDEGYIAE</sequence>
<dbReference type="InterPro" id="IPR017941">
    <property type="entry name" value="Rieske_2Fe-2S"/>
</dbReference>
<dbReference type="Pfam" id="PF00355">
    <property type="entry name" value="Rieske"/>
    <property type="match status" value="1"/>
</dbReference>
<dbReference type="CDD" id="cd03528">
    <property type="entry name" value="Rieske_RO_ferredoxin"/>
    <property type="match status" value="1"/>
</dbReference>
<organism evidence="6 7">
    <name type="scientific">Niallia oryzisoli</name>
    <dbReference type="NCBI Taxonomy" id="1737571"/>
    <lineage>
        <taxon>Bacteria</taxon>
        <taxon>Bacillati</taxon>
        <taxon>Bacillota</taxon>
        <taxon>Bacilli</taxon>
        <taxon>Bacillales</taxon>
        <taxon>Bacillaceae</taxon>
        <taxon>Niallia</taxon>
    </lineage>
</organism>
<evidence type="ECO:0000313" key="7">
    <source>
        <dbReference type="Proteomes" id="UP001357223"/>
    </source>
</evidence>
<protein>
    <submittedName>
        <fullName evidence="6">Non-heme iron oxygenase ferredoxin subunit</fullName>
    </submittedName>
</protein>
<evidence type="ECO:0000256" key="2">
    <source>
        <dbReference type="ARBA" id="ARBA00022723"/>
    </source>
</evidence>
<evidence type="ECO:0000259" key="5">
    <source>
        <dbReference type="PROSITE" id="PS51296"/>
    </source>
</evidence>
<keyword evidence="7" id="KW-1185">Reference proteome</keyword>
<keyword evidence="4" id="KW-0411">Iron-sulfur</keyword>
<evidence type="ECO:0000313" key="6">
    <source>
        <dbReference type="EMBL" id="WVX79580.1"/>
    </source>
</evidence>
<keyword evidence="2" id="KW-0479">Metal-binding</keyword>
<name>A0ABZ2CCB8_9BACI</name>
<dbReference type="InterPro" id="IPR036922">
    <property type="entry name" value="Rieske_2Fe-2S_sf"/>
</dbReference>
<reference evidence="6 7" key="1">
    <citation type="submission" date="2023-10" db="EMBL/GenBank/DDBJ databases">
        <title>Niallia locisalis sp.nov. isolated from a salt pond sample.</title>
        <authorList>
            <person name="Li X.-J."/>
            <person name="Dong L."/>
        </authorList>
    </citation>
    <scope>NUCLEOTIDE SEQUENCE [LARGE SCALE GENOMIC DNA]</scope>
    <source>
        <strain evidence="6 7">DSM 29761</strain>
    </source>
</reference>
<evidence type="ECO:0000256" key="4">
    <source>
        <dbReference type="ARBA" id="ARBA00023014"/>
    </source>
</evidence>
<dbReference type="Proteomes" id="UP001357223">
    <property type="component" value="Chromosome"/>
</dbReference>
<keyword evidence="1" id="KW-0001">2Fe-2S</keyword>
<gene>
    <name evidence="6" type="ORF">R4Z09_20135</name>
</gene>
<dbReference type="Gene3D" id="2.102.10.10">
    <property type="entry name" value="Rieske [2Fe-2S] iron-sulphur domain"/>
    <property type="match status" value="1"/>
</dbReference>
<keyword evidence="3" id="KW-0408">Iron</keyword>
<dbReference type="PROSITE" id="PS51296">
    <property type="entry name" value="RIESKE"/>
    <property type="match status" value="1"/>
</dbReference>
<feature type="domain" description="Rieske" evidence="5">
    <location>
        <begin position="4"/>
        <end position="100"/>
    </location>
</feature>
<proteinExistence type="predicted"/>
<evidence type="ECO:0000256" key="3">
    <source>
        <dbReference type="ARBA" id="ARBA00023004"/>
    </source>
</evidence>
<dbReference type="EMBL" id="CP137640">
    <property type="protein sequence ID" value="WVX79580.1"/>
    <property type="molecule type" value="Genomic_DNA"/>
</dbReference>
<dbReference type="SUPFAM" id="SSF50022">
    <property type="entry name" value="ISP domain"/>
    <property type="match status" value="1"/>
</dbReference>
<evidence type="ECO:0000256" key="1">
    <source>
        <dbReference type="ARBA" id="ARBA00022714"/>
    </source>
</evidence>
<dbReference type="RefSeq" id="WP_338448514.1">
    <property type="nucleotide sequence ID" value="NZ_CP137640.1"/>
</dbReference>
<accession>A0ABZ2CCB8</accession>